<accession>A0AAN5DCU4</accession>
<dbReference type="EMBL" id="BTRK01000006">
    <property type="protein sequence ID" value="GMR60335.1"/>
    <property type="molecule type" value="Genomic_DNA"/>
</dbReference>
<name>A0AAN5DCU4_9BILA</name>
<dbReference type="Proteomes" id="UP001328107">
    <property type="component" value="Unassembled WGS sequence"/>
</dbReference>
<evidence type="ECO:0000256" key="1">
    <source>
        <dbReference type="SAM" id="MobiDB-lite"/>
    </source>
</evidence>
<feature type="non-terminal residue" evidence="2">
    <location>
        <position position="1"/>
    </location>
</feature>
<dbReference type="AlphaFoldDB" id="A0AAN5DCU4"/>
<reference evidence="3" key="1">
    <citation type="submission" date="2022-10" db="EMBL/GenBank/DDBJ databases">
        <title>Genome assembly of Pristionchus species.</title>
        <authorList>
            <person name="Yoshida K."/>
            <person name="Sommer R.J."/>
        </authorList>
    </citation>
    <scope>NUCLEOTIDE SEQUENCE [LARGE SCALE GENOMIC DNA]</scope>
    <source>
        <strain evidence="3">RS5460</strain>
    </source>
</reference>
<sequence length="80" mass="8503">SFFSLSSSLKHVRTSDGTPRSGQLFQMMCSTSSVSDPSVTVRLVTVINFSNSLLAVALTVSAPYTVSCVAASGQYCSHFF</sequence>
<protein>
    <submittedName>
        <fullName evidence="2">Uncharacterized protein</fullName>
    </submittedName>
</protein>
<gene>
    <name evidence="2" type="ORF">PMAYCL1PPCAC_30530</name>
</gene>
<feature type="region of interest" description="Disordered" evidence="1">
    <location>
        <begin position="1"/>
        <end position="21"/>
    </location>
</feature>
<evidence type="ECO:0000313" key="3">
    <source>
        <dbReference type="Proteomes" id="UP001328107"/>
    </source>
</evidence>
<feature type="non-terminal residue" evidence="2">
    <location>
        <position position="80"/>
    </location>
</feature>
<evidence type="ECO:0000313" key="2">
    <source>
        <dbReference type="EMBL" id="GMR60335.1"/>
    </source>
</evidence>
<proteinExistence type="predicted"/>
<comment type="caution">
    <text evidence="2">The sequence shown here is derived from an EMBL/GenBank/DDBJ whole genome shotgun (WGS) entry which is preliminary data.</text>
</comment>
<keyword evidence="3" id="KW-1185">Reference proteome</keyword>
<organism evidence="2 3">
    <name type="scientific">Pristionchus mayeri</name>
    <dbReference type="NCBI Taxonomy" id="1317129"/>
    <lineage>
        <taxon>Eukaryota</taxon>
        <taxon>Metazoa</taxon>
        <taxon>Ecdysozoa</taxon>
        <taxon>Nematoda</taxon>
        <taxon>Chromadorea</taxon>
        <taxon>Rhabditida</taxon>
        <taxon>Rhabditina</taxon>
        <taxon>Diplogasteromorpha</taxon>
        <taxon>Diplogasteroidea</taxon>
        <taxon>Neodiplogasteridae</taxon>
        <taxon>Pristionchus</taxon>
    </lineage>
</organism>